<feature type="non-terminal residue" evidence="5">
    <location>
        <position position="236"/>
    </location>
</feature>
<evidence type="ECO:0000313" key="5">
    <source>
        <dbReference type="EMBL" id="SVD42069.1"/>
    </source>
</evidence>
<evidence type="ECO:0000256" key="1">
    <source>
        <dbReference type="ARBA" id="ARBA00001931"/>
    </source>
</evidence>
<dbReference type="InterPro" id="IPR002372">
    <property type="entry name" value="PQQ_rpt_dom"/>
</dbReference>
<feature type="non-terminal residue" evidence="5">
    <location>
        <position position="1"/>
    </location>
</feature>
<evidence type="ECO:0000259" key="4">
    <source>
        <dbReference type="Pfam" id="PF01011"/>
    </source>
</evidence>
<dbReference type="SUPFAM" id="SSF50998">
    <property type="entry name" value="Quinoprotein alcohol dehydrogenase-like"/>
    <property type="match status" value="1"/>
</dbReference>
<dbReference type="EMBL" id="UINC01149535">
    <property type="protein sequence ID" value="SVD42069.1"/>
    <property type="molecule type" value="Genomic_DNA"/>
</dbReference>
<comment type="cofactor">
    <cofactor evidence="1">
        <name>pyrroloquinoline quinone</name>
        <dbReference type="ChEBI" id="CHEBI:58442"/>
    </cofactor>
</comment>
<organism evidence="5">
    <name type="scientific">marine metagenome</name>
    <dbReference type="NCBI Taxonomy" id="408172"/>
    <lineage>
        <taxon>unclassified sequences</taxon>
        <taxon>metagenomes</taxon>
        <taxon>ecological metagenomes</taxon>
    </lineage>
</organism>
<accession>A0A382V6E1</accession>
<dbReference type="Gene3D" id="2.140.10.10">
    <property type="entry name" value="Quinoprotein alcohol dehydrogenase-like superfamily"/>
    <property type="match status" value="1"/>
</dbReference>
<dbReference type="PANTHER" id="PTHR32303">
    <property type="entry name" value="QUINOPROTEIN ALCOHOL DEHYDROGENASE (CYTOCHROME C)"/>
    <property type="match status" value="1"/>
</dbReference>
<protein>
    <recommendedName>
        <fullName evidence="4">Pyrrolo-quinoline quinone repeat domain-containing protein</fullName>
    </recommendedName>
</protein>
<gene>
    <name evidence="5" type="ORF">METZ01_LOCUS394923</name>
</gene>
<evidence type="ECO:0000256" key="3">
    <source>
        <dbReference type="ARBA" id="ARBA00023002"/>
    </source>
</evidence>
<keyword evidence="3" id="KW-0560">Oxidoreductase</keyword>
<reference evidence="5" key="1">
    <citation type="submission" date="2018-05" db="EMBL/GenBank/DDBJ databases">
        <authorList>
            <person name="Lanie J.A."/>
            <person name="Ng W.-L."/>
            <person name="Kazmierczak K.M."/>
            <person name="Andrzejewski T.M."/>
            <person name="Davidsen T.M."/>
            <person name="Wayne K.J."/>
            <person name="Tettelin H."/>
            <person name="Glass J.I."/>
            <person name="Rusch D."/>
            <person name="Podicherti R."/>
            <person name="Tsui H.-C.T."/>
            <person name="Winkler M.E."/>
        </authorList>
    </citation>
    <scope>NUCLEOTIDE SEQUENCE</scope>
</reference>
<dbReference type="GO" id="GO:0016491">
    <property type="term" value="F:oxidoreductase activity"/>
    <property type="evidence" value="ECO:0007669"/>
    <property type="project" value="UniProtKB-KW"/>
</dbReference>
<sequence length="236" mass="25455">MTRRLCLIHWATLIAMLSLSAVDVVAQAGTVGGEWTSYAGDLGSTRYAPLDQISGDNFSDLEVAWQFDPGNLGPYPDNNYQATPLMIGGVLYTTAGTRRDVVALDAATGEILWLYRIDEGERAEGAIRRMSARGVAYWTDGDDDERIFFVTIGYQLVALDATTGHLIPSFGTEGIVDLKQGADQEIDLLSGEIGWNSAPIVGRDVVLVGASHRSGGAPPSRRNIKGYIRGFDVRTG</sequence>
<dbReference type="Pfam" id="PF01011">
    <property type="entry name" value="PQQ"/>
    <property type="match status" value="1"/>
</dbReference>
<name>A0A382V6E1_9ZZZZ</name>
<evidence type="ECO:0000256" key="2">
    <source>
        <dbReference type="ARBA" id="ARBA00008156"/>
    </source>
</evidence>
<feature type="domain" description="Pyrrolo-quinoline quinone repeat" evidence="4">
    <location>
        <begin position="35"/>
        <end position="236"/>
    </location>
</feature>
<dbReference type="AlphaFoldDB" id="A0A382V6E1"/>
<dbReference type="InterPro" id="IPR011047">
    <property type="entry name" value="Quinoprotein_ADH-like_sf"/>
</dbReference>
<proteinExistence type="inferred from homology"/>
<comment type="similarity">
    <text evidence="2">Belongs to the bacterial PQQ dehydrogenase family.</text>
</comment>